<reference evidence="3" key="1">
    <citation type="submission" date="2017-05" db="EMBL/GenBank/DDBJ databases">
        <authorList>
            <person name="Sharma S."/>
            <person name="Sidhu C."/>
            <person name="Pinnaka A.K."/>
        </authorList>
    </citation>
    <scope>NUCLEOTIDE SEQUENCE [LARGE SCALE GENOMIC DNA]</scope>
    <source>
        <strain evidence="3">AK93</strain>
    </source>
</reference>
<comment type="caution">
    <text evidence="2">The sequence shown here is derived from an EMBL/GenBank/DDBJ whole genome shotgun (WGS) entry which is preliminary data.</text>
</comment>
<proteinExistence type="predicted"/>
<dbReference type="AlphaFoldDB" id="A0A3E0WHJ9"/>
<feature type="region of interest" description="Disordered" evidence="1">
    <location>
        <begin position="120"/>
        <end position="146"/>
    </location>
</feature>
<dbReference type="Proteomes" id="UP000256763">
    <property type="component" value="Unassembled WGS sequence"/>
</dbReference>
<dbReference type="RefSeq" id="WP_181919741.1">
    <property type="nucleotide sequence ID" value="NZ_NFZW01000099.1"/>
</dbReference>
<name>A0A3E0WHJ9_9GAMM</name>
<keyword evidence="3" id="KW-1185">Reference proteome</keyword>
<sequence length="146" mass="14389">AGATQVTGGTAVAIGGCKATVGLGCYTAIGAGSYLVSDGYSSGYANAQALLSAHEYQAGQQVIASFTEATHPGEATPTWDAVVNVSTDAALVVGGGLLASSMRQVDDLVDAGLQRLGQLGQWGRGKGGNGRTDQGNPSQGELSGSG</sequence>
<feature type="non-terminal residue" evidence="2">
    <location>
        <position position="146"/>
    </location>
</feature>
<gene>
    <name evidence="2" type="ORF">CAL65_22870</name>
</gene>
<organism evidence="2 3">
    <name type="scientific">Alkalilimnicola ehrlichii</name>
    <dbReference type="NCBI Taxonomy" id="351052"/>
    <lineage>
        <taxon>Bacteria</taxon>
        <taxon>Pseudomonadati</taxon>
        <taxon>Pseudomonadota</taxon>
        <taxon>Gammaproteobacteria</taxon>
        <taxon>Chromatiales</taxon>
        <taxon>Ectothiorhodospiraceae</taxon>
        <taxon>Alkalilimnicola</taxon>
    </lineage>
</organism>
<feature type="compositionally biased region" description="Gly residues" evidence="1">
    <location>
        <begin position="120"/>
        <end position="130"/>
    </location>
</feature>
<feature type="non-terminal residue" evidence="2">
    <location>
        <position position="1"/>
    </location>
</feature>
<evidence type="ECO:0000313" key="3">
    <source>
        <dbReference type="Proteomes" id="UP000256763"/>
    </source>
</evidence>
<evidence type="ECO:0000256" key="1">
    <source>
        <dbReference type="SAM" id="MobiDB-lite"/>
    </source>
</evidence>
<dbReference type="EMBL" id="NFZW01000099">
    <property type="protein sequence ID" value="RFA30183.1"/>
    <property type="molecule type" value="Genomic_DNA"/>
</dbReference>
<accession>A0A3E0WHJ9</accession>
<protein>
    <submittedName>
        <fullName evidence="2">Uncharacterized protein</fullName>
    </submittedName>
</protein>
<evidence type="ECO:0000313" key="2">
    <source>
        <dbReference type="EMBL" id="RFA30183.1"/>
    </source>
</evidence>
<feature type="compositionally biased region" description="Polar residues" evidence="1">
    <location>
        <begin position="132"/>
        <end position="146"/>
    </location>
</feature>